<evidence type="ECO:0000313" key="15">
    <source>
        <dbReference type="Proteomes" id="UP000005408"/>
    </source>
</evidence>
<evidence type="ECO:0000259" key="13">
    <source>
        <dbReference type="Pfam" id="PF13733"/>
    </source>
</evidence>
<dbReference type="AlphaFoldDB" id="A0A8W8K1C4"/>
<evidence type="ECO:0000259" key="12">
    <source>
        <dbReference type="Pfam" id="PF02709"/>
    </source>
</evidence>
<evidence type="ECO:0000256" key="11">
    <source>
        <dbReference type="RuleBase" id="RU368121"/>
    </source>
</evidence>
<keyword evidence="6 11" id="KW-0812">Transmembrane</keyword>
<proteinExistence type="inferred from homology"/>
<dbReference type="InterPro" id="IPR027791">
    <property type="entry name" value="Galactosyl_T_C"/>
</dbReference>
<evidence type="ECO:0000256" key="1">
    <source>
        <dbReference type="ARBA" id="ARBA00004606"/>
    </source>
</evidence>
<accession>A0A8W8K1C4</accession>
<evidence type="ECO:0000256" key="3">
    <source>
        <dbReference type="ARBA" id="ARBA00005735"/>
    </source>
</evidence>
<dbReference type="InterPro" id="IPR027995">
    <property type="entry name" value="Galactosyl_T_N"/>
</dbReference>
<sequence>MSLTVVKKAAVLIIFLQTVHLVLWYSSVKGKPRAMYEQNGNISVNICPLIPQGLVGKINVEKSNTDWLKIESKYTMVSNGSHHPENCSARHKVAILVPFRDRESHLRIFLNHMHAFLMKQQLEYAIYVVELDKDIPFNRGFLFNVGFMEATKDKEFGCFVFHDVDLLPLNDQNLYQCPDQPRHMSVAIDKYKFKLLYDENFGGVSSMSKDHFKTINGYSNLFFGWGGEDDDLFNRIVSNKMIITRILSNIASYTMLPHIHASENPLRYEVLTTGKNESTQNKDGLSNLKYHVTEKIYRKLFVHIKVTINKADAIDQLKSRIKESSKLQKLFNLSNSTFKKKLRKHTRSRIKQNKF</sequence>
<evidence type="ECO:0000256" key="7">
    <source>
        <dbReference type="ARBA" id="ARBA00022968"/>
    </source>
</evidence>
<dbReference type="PANTHER" id="PTHR19300">
    <property type="entry name" value="BETA-1,4-GALACTOSYLTRANSFERASE"/>
    <property type="match status" value="1"/>
</dbReference>
<dbReference type="GO" id="GO:0008378">
    <property type="term" value="F:galactosyltransferase activity"/>
    <property type="evidence" value="ECO:0007669"/>
    <property type="project" value="TreeGrafter"/>
</dbReference>
<dbReference type="PANTHER" id="PTHR19300:SF57">
    <property type="entry name" value="BETA-1,4-N-ACETYLGALACTOSAMINYLTRANSFERASE"/>
    <property type="match status" value="1"/>
</dbReference>
<dbReference type="Pfam" id="PF02709">
    <property type="entry name" value="Glyco_transf_7C"/>
    <property type="match status" value="1"/>
</dbReference>
<evidence type="ECO:0000256" key="9">
    <source>
        <dbReference type="ARBA" id="ARBA00023136"/>
    </source>
</evidence>
<evidence type="ECO:0000256" key="4">
    <source>
        <dbReference type="ARBA" id="ARBA00022676"/>
    </source>
</evidence>
<evidence type="ECO:0000256" key="8">
    <source>
        <dbReference type="ARBA" id="ARBA00022989"/>
    </source>
</evidence>
<keyword evidence="4 11" id="KW-0328">Glycosyltransferase</keyword>
<evidence type="ECO:0000256" key="5">
    <source>
        <dbReference type="ARBA" id="ARBA00022679"/>
    </source>
</evidence>
<comment type="function">
    <text evidence="11">Catalyses the transfer of galactose onto proteins or lipids.</text>
</comment>
<comment type="similarity">
    <text evidence="3 11">Belongs to the glycosyltransferase 7 family.</text>
</comment>
<protein>
    <recommendedName>
        <fullName evidence="11">Beta-1,4-galactosyltransferase</fullName>
        <ecNumber evidence="11">2.4.1.-</ecNumber>
    </recommendedName>
</protein>
<dbReference type="GO" id="GO:0016020">
    <property type="term" value="C:membrane"/>
    <property type="evidence" value="ECO:0007669"/>
    <property type="project" value="UniProtKB-SubCell"/>
</dbReference>
<dbReference type="EC" id="2.4.1.-" evidence="11"/>
<dbReference type="GO" id="GO:0005975">
    <property type="term" value="P:carbohydrate metabolic process"/>
    <property type="evidence" value="ECO:0007669"/>
    <property type="project" value="InterPro"/>
</dbReference>
<keyword evidence="15" id="KW-1185">Reference proteome</keyword>
<dbReference type="Proteomes" id="UP000005408">
    <property type="component" value="Unassembled WGS sequence"/>
</dbReference>
<dbReference type="CDD" id="cd00899">
    <property type="entry name" value="b4GalT"/>
    <property type="match status" value="1"/>
</dbReference>
<feature type="domain" description="Galactosyltransferase N-terminal" evidence="13">
    <location>
        <begin position="47"/>
        <end position="178"/>
    </location>
</feature>
<comment type="subcellular location">
    <subcellularLocation>
        <location evidence="1">Membrane</location>
        <topology evidence="1">Single-pass type II membrane protein</topology>
    </subcellularLocation>
</comment>
<reference evidence="14" key="1">
    <citation type="submission" date="2022-08" db="UniProtKB">
        <authorList>
            <consortium name="EnsemblMetazoa"/>
        </authorList>
    </citation>
    <scope>IDENTIFICATION</scope>
    <source>
        <strain evidence="14">05x7-T-G4-1.051#20</strain>
    </source>
</reference>
<evidence type="ECO:0000313" key="14">
    <source>
        <dbReference type="EnsemblMetazoa" id="G2171.1:cds"/>
    </source>
</evidence>
<feature type="transmembrane region" description="Helical" evidence="11">
    <location>
        <begin position="6"/>
        <end position="25"/>
    </location>
</feature>
<dbReference type="EnsemblMetazoa" id="G2171.1">
    <property type="protein sequence ID" value="G2171.1:cds"/>
    <property type="gene ID" value="G2171"/>
</dbReference>
<keyword evidence="8 11" id="KW-1133">Transmembrane helix</keyword>
<dbReference type="PRINTS" id="PR02050">
    <property type="entry name" value="B14GALTRFASE"/>
</dbReference>
<comment type="pathway">
    <text evidence="2 11">Protein modification; protein glycosylation.</text>
</comment>
<dbReference type="Pfam" id="PF13733">
    <property type="entry name" value="Glyco_transf_7N"/>
    <property type="match status" value="1"/>
</dbReference>
<dbReference type="InterPro" id="IPR003859">
    <property type="entry name" value="Galactosyl_T"/>
</dbReference>
<keyword evidence="9 11" id="KW-0472">Membrane</keyword>
<name>A0A8W8K1C4_MAGGI</name>
<dbReference type="Gene3D" id="3.90.550.10">
    <property type="entry name" value="Spore Coat Polysaccharide Biosynthesis Protein SpsA, Chain A"/>
    <property type="match status" value="1"/>
</dbReference>
<evidence type="ECO:0000256" key="6">
    <source>
        <dbReference type="ARBA" id="ARBA00022692"/>
    </source>
</evidence>
<feature type="domain" description="Galactosyltransferase C-terminal" evidence="12">
    <location>
        <begin position="182"/>
        <end position="258"/>
    </location>
</feature>
<evidence type="ECO:0000256" key="10">
    <source>
        <dbReference type="ARBA" id="ARBA00023180"/>
    </source>
</evidence>
<keyword evidence="5 11" id="KW-0808">Transferase</keyword>
<dbReference type="InterPro" id="IPR029044">
    <property type="entry name" value="Nucleotide-diphossugar_trans"/>
</dbReference>
<organism evidence="14 15">
    <name type="scientific">Magallana gigas</name>
    <name type="common">Pacific oyster</name>
    <name type="synonym">Crassostrea gigas</name>
    <dbReference type="NCBI Taxonomy" id="29159"/>
    <lineage>
        <taxon>Eukaryota</taxon>
        <taxon>Metazoa</taxon>
        <taxon>Spiralia</taxon>
        <taxon>Lophotrochozoa</taxon>
        <taxon>Mollusca</taxon>
        <taxon>Bivalvia</taxon>
        <taxon>Autobranchia</taxon>
        <taxon>Pteriomorphia</taxon>
        <taxon>Ostreida</taxon>
        <taxon>Ostreoidea</taxon>
        <taxon>Ostreidae</taxon>
        <taxon>Magallana</taxon>
    </lineage>
</organism>
<dbReference type="SUPFAM" id="SSF53448">
    <property type="entry name" value="Nucleotide-diphospho-sugar transferases"/>
    <property type="match status" value="1"/>
</dbReference>
<dbReference type="GO" id="GO:0005794">
    <property type="term" value="C:Golgi apparatus"/>
    <property type="evidence" value="ECO:0007669"/>
    <property type="project" value="TreeGrafter"/>
</dbReference>
<keyword evidence="10 11" id="KW-0325">Glycoprotein</keyword>
<keyword evidence="7 11" id="KW-0735">Signal-anchor</keyword>
<evidence type="ECO:0000256" key="2">
    <source>
        <dbReference type="ARBA" id="ARBA00004922"/>
    </source>
</evidence>